<dbReference type="PROSITE" id="PS00092">
    <property type="entry name" value="N6_MTASE"/>
    <property type="match status" value="1"/>
</dbReference>
<dbReference type="InterPro" id="IPR029063">
    <property type="entry name" value="SAM-dependent_MTases_sf"/>
</dbReference>
<dbReference type="GO" id="GO:0052914">
    <property type="term" value="F:16S rRNA (guanine(1207)-N(2))-methyltransferase activity"/>
    <property type="evidence" value="ECO:0007669"/>
    <property type="project" value="UniProtKB-EC"/>
</dbReference>
<accession>A0A518K1M7</accession>
<keyword evidence="1 4" id="KW-0489">Methyltransferase</keyword>
<gene>
    <name evidence="4" type="primary">rsmC_2</name>
    <name evidence="4" type="ORF">Poly24_54110</name>
</gene>
<dbReference type="KEGG" id="rcf:Poly24_54110"/>
<dbReference type="Pfam" id="PF05175">
    <property type="entry name" value="MTS"/>
    <property type="match status" value="1"/>
</dbReference>
<keyword evidence="5" id="KW-1185">Reference proteome</keyword>
<sequence length="121" mass="13022">MRNGADDATVHCIDSNSREVQRVLAGADLNPLTIVTASGSGTRQIDAPGSFDLVLGNPPFYADFRIAELFVATAHKALRSGGRVVLVGKDEEWYTDQMPVLFHSIEIQLSQGHLVASGTQL</sequence>
<dbReference type="InterPro" id="IPR007848">
    <property type="entry name" value="Small_mtfrase_dom"/>
</dbReference>
<dbReference type="SUPFAM" id="SSF53335">
    <property type="entry name" value="S-adenosyl-L-methionine-dependent methyltransferases"/>
    <property type="match status" value="1"/>
</dbReference>
<keyword evidence="4" id="KW-0808">Transferase</keyword>
<evidence type="ECO:0000256" key="2">
    <source>
        <dbReference type="ARBA" id="ARBA00022691"/>
    </source>
</evidence>
<organism evidence="4 5">
    <name type="scientific">Rosistilla carotiformis</name>
    <dbReference type="NCBI Taxonomy" id="2528017"/>
    <lineage>
        <taxon>Bacteria</taxon>
        <taxon>Pseudomonadati</taxon>
        <taxon>Planctomycetota</taxon>
        <taxon>Planctomycetia</taxon>
        <taxon>Pirellulales</taxon>
        <taxon>Pirellulaceae</taxon>
        <taxon>Rosistilla</taxon>
    </lineage>
</organism>
<dbReference type="CDD" id="cd02440">
    <property type="entry name" value="AdoMet_MTases"/>
    <property type="match status" value="1"/>
</dbReference>
<reference evidence="4 5" key="1">
    <citation type="submission" date="2019-02" db="EMBL/GenBank/DDBJ databases">
        <title>Deep-cultivation of Planctomycetes and their phenomic and genomic characterization uncovers novel biology.</title>
        <authorList>
            <person name="Wiegand S."/>
            <person name="Jogler M."/>
            <person name="Boedeker C."/>
            <person name="Pinto D."/>
            <person name="Vollmers J."/>
            <person name="Rivas-Marin E."/>
            <person name="Kohn T."/>
            <person name="Peeters S.H."/>
            <person name="Heuer A."/>
            <person name="Rast P."/>
            <person name="Oberbeckmann S."/>
            <person name="Bunk B."/>
            <person name="Jeske O."/>
            <person name="Meyerdierks A."/>
            <person name="Storesund J.E."/>
            <person name="Kallscheuer N."/>
            <person name="Luecker S."/>
            <person name="Lage O.M."/>
            <person name="Pohl T."/>
            <person name="Merkel B.J."/>
            <person name="Hornburger P."/>
            <person name="Mueller R.-W."/>
            <person name="Bruemmer F."/>
            <person name="Labrenz M."/>
            <person name="Spormann A.M."/>
            <person name="Op den Camp H."/>
            <person name="Overmann J."/>
            <person name="Amann R."/>
            <person name="Jetten M.S.M."/>
            <person name="Mascher T."/>
            <person name="Medema M.H."/>
            <person name="Devos D.P."/>
            <person name="Kaster A.-K."/>
            <person name="Ovreas L."/>
            <person name="Rohde M."/>
            <person name="Galperin M.Y."/>
            <person name="Jogler C."/>
        </authorList>
    </citation>
    <scope>NUCLEOTIDE SEQUENCE [LARGE SCALE GENOMIC DNA]</scope>
    <source>
        <strain evidence="4 5">Poly24</strain>
    </source>
</reference>
<feature type="domain" description="Methyltransferase small" evidence="3">
    <location>
        <begin position="5"/>
        <end position="108"/>
    </location>
</feature>
<dbReference type="InterPro" id="IPR002052">
    <property type="entry name" value="DNA_methylase_N6_adenine_CS"/>
</dbReference>
<protein>
    <submittedName>
        <fullName evidence="4">Ribosomal RNA small subunit methyltransferase C</fullName>
        <ecNumber evidence="4">2.1.1.172</ecNumber>
    </submittedName>
</protein>
<evidence type="ECO:0000313" key="4">
    <source>
        <dbReference type="EMBL" id="QDV71672.1"/>
    </source>
</evidence>
<dbReference type="Proteomes" id="UP000315082">
    <property type="component" value="Chromosome"/>
</dbReference>
<keyword evidence="2" id="KW-0949">S-adenosyl-L-methionine</keyword>
<dbReference type="GO" id="GO:0003676">
    <property type="term" value="F:nucleic acid binding"/>
    <property type="evidence" value="ECO:0007669"/>
    <property type="project" value="InterPro"/>
</dbReference>
<dbReference type="EMBL" id="CP036348">
    <property type="protein sequence ID" value="QDV71672.1"/>
    <property type="molecule type" value="Genomic_DNA"/>
</dbReference>
<evidence type="ECO:0000259" key="3">
    <source>
        <dbReference type="Pfam" id="PF05175"/>
    </source>
</evidence>
<dbReference type="EC" id="2.1.1.172" evidence="4"/>
<name>A0A518K1M7_9BACT</name>
<evidence type="ECO:0000256" key="1">
    <source>
        <dbReference type="ARBA" id="ARBA00022603"/>
    </source>
</evidence>
<dbReference type="Gene3D" id="3.40.50.150">
    <property type="entry name" value="Vaccinia Virus protein VP39"/>
    <property type="match status" value="1"/>
</dbReference>
<proteinExistence type="predicted"/>
<evidence type="ECO:0000313" key="5">
    <source>
        <dbReference type="Proteomes" id="UP000315082"/>
    </source>
</evidence>
<dbReference type="AlphaFoldDB" id="A0A518K1M7"/>